<evidence type="ECO:0008006" key="3">
    <source>
        <dbReference type="Google" id="ProtNLM"/>
    </source>
</evidence>
<dbReference type="Proteomes" id="UP000000639">
    <property type="component" value="Chromosome"/>
</dbReference>
<reference evidence="1 2" key="1">
    <citation type="submission" date="2007-01" db="EMBL/GenBank/DDBJ databases">
        <title>Complete sequence of Psychromonas ingrahamii 37.</title>
        <authorList>
            <consortium name="US DOE Joint Genome Institute"/>
            <person name="Copeland A."/>
            <person name="Lucas S."/>
            <person name="Lapidus A."/>
            <person name="Barry K."/>
            <person name="Detter J.C."/>
            <person name="Glavina del Rio T."/>
            <person name="Hammon N."/>
            <person name="Israni S."/>
            <person name="Dalin E."/>
            <person name="Tice H."/>
            <person name="Pitluck S."/>
            <person name="Thompson L.S."/>
            <person name="Brettin T."/>
            <person name="Bruce D."/>
            <person name="Han C."/>
            <person name="Tapia R."/>
            <person name="Schmutz J."/>
            <person name="Larimer F."/>
            <person name="Land M."/>
            <person name="Hauser L."/>
            <person name="Kyrpides N."/>
            <person name="Ivanova N."/>
            <person name="Staley J."/>
            <person name="Richardson P."/>
        </authorList>
    </citation>
    <scope>NUCLEOTIDE SEQUENCE [LARGE SCALE GENOMIC DNA]</scope>
    <source>
        <strain evidence="1 2">37</strain>
    </source>
</reference>
<keyword evidence="2" id="KW-1185">Reference proteome</keyword>
<sequence length="107" mass="12548">MHKIINVKLTSIFSPICQTLLQEDAKRIKTQSEDQDTDNRTELLIIRLDGTIIGYATFDVIDDIHVNINSLHFRKIVKDHSLGEYWLSRQLNRYLRNNTYINFLLAS</sequence>
<dbReference type="AlphaFoldDB" id="A1T0W7"/>
<protein>
    <recommendedName>
        <fullName evidence="3">N-acetyltransferase domain-containing protein</fullName>
    </recommendedName>
</protein>
<name>A1T0W7_PSYIN</name>
<dbReference type="eggNOG" id="ENOG5031NC6">
    <property type="taxonomic scope" value="Bacteria"/>
</dbReference>
<dbReference type="HOGENOM" id="CLU_2275119_0_0_6"/>
<organism evidence="1 2">
    <name type="scientific">Psychromonas ingrahamii (strain DSM 17664 / CCUG 51855 / 37)</name>
    <dbReference type="NCBI Taxonomy" id="357804"/>
    <lineage>
        <taxon>Bacteria</taxon>
        <taxon>Pseudomonadati</taxon>
        <taxon>Pseudomonadota</taxon>
        <taxon>Gammaproteobacteria</taxon>
        <taxon>Alteromonadales</taxon>
        <taxon>Psychromonadaceae</taxon>
        <taxon>Psychromonas</taxon>
    </lineage>
</organism>
<evidence type="ECO:0000313" key="1">
    <source>
        <dbReference type="EMBL" id="ABM05382.1"/>
    </source>
</evidence>
<dbReference type="EMBL" id="CP000510">
    <property type="protein sequence ID" value="ABM05382.1"/>
    <property type="molecule type" value="Genomic_DNA"/>
</dbReference>
<evidence type="ECO:0000313" key="2">
    <source>
        <dbReference type="Proteomes" id="UP000000639"/>
    </source>
</evidence>
<accession>A1T0W7</accession>
<dbReference type="OrthoDB" id="6215338at2"/>
<gene>
    <name evidence="1" type="ordered locus">Ping_3707</name>
</gene>
<dbReference type="RefSeq" id="WP_011771930.1">
    <property type="nucleotide sequence ID" value="NC_008709.1"/>
</dbReference>
<dbReference type="KEGG" id="pin:Ping_3707"/>
<proteinExistence type="predicted"/>